<dbReference type="OrthoDB" id="792939at2"/>
<comment type="caution">
    <text evidence="2">The sequence shown here is derived from an EMBL/GenBank/DDBJ whole genome shotgun (WGS) entry which is preliminary data.</text>
</comment>
<protein>
    <submittedName>
        <fullName evidence="2">Crp/Fnr family transcriptional regulator</fullName>
    </submittedName>
</protein>
<organism evidence="2 3">
    <name type="scientific">Pseudochryseolinea flava</name>
    <dbReference type="NCBI Taxonomy" id="2059302"/>
    <lineage>
        <taxon>Bacteria</taxon>
        <taxon>Pseudomonadati</taxon>
        <taxon>Bacteroidota</taxon>
        <taxon>Cytophagia</taxon>
        <taxon>Cytophagales</taxon>
        <taxon>Fulvivirgaceae</taxon>
        <taxon>Pseudochryseolinea</taxon>
    </lineage>
</organism>
<evidence type="ECO:0000313" key="3">
    <source>
        <dbReference type="Proteomes" id="UP000251889"/>
    </source>
</evidence>
<reference evidence="2 3" key="1">
    <citation type="submission" date="2018-06" db="EMBL/GenBank/DDBJ databases">
        <title>Chryseolinea flavus sp. nov., a member of the phylum Bacteroidetes isolated from soil.</title>
        <authorList>
            <person name="Li Y."/>
            <person name="Wang J."/>
        </authorList>
    </citation>
    <scope>NUCLEOTIDE SEQUENCE [LARGE SCALE GENOMIC DNA]</scope>
    <source>
        <strain evidence="2 3">SDU1-6</strain>
    </source>
</reference>
<dbReference type="SUPFAM" id="SSF51206">
    <property type="entry name" value="cAMP-binding domain-like"/>
    <property type="match status" value="1"/>
</dbReference>
<name>A0A364YAL7_9BACT</name>
<dbReference type="Pfam" id="PF00027">
    <property type="entry name" value="cNMP_binding"/>
    <property type="match status" value="1"/>
</dbReference>
<dbReference type="EMBL" id="QMFY01000001">
    <property type="protein sequence ID" value="RAW03359.1"/>
    <property type="molecule type" value="Genomic_DNA"/>
</dbReference>
<dbReference type="Proteomes" id="UP000251889">
    <property type="component" value="Unassembled WGS sequence"/>
</dbReference>
<feature type="domain" description="Cyclic nucleotide-binding" evidence="1">
    <location>
        <begin position="34"/>
        <end position="119"/>
    </location>
</feature>
<dbReference type="InterPro" id="IPR000595">
    <property type="entry name" value="cNMP-bd_dom"/>
</dbReference>
<dbReference type="Gene3D" id="2.60.120.10">
    <property type="entry name" value="Jelly Rolls"/>
    <property type="match status" value="1"/>
</dbReference>
<dbReference type="InterPro" id="IPR014710">
    <property type="entry name" value="RmlC-like_jellyroll"/>
</dbReference>
<accession>A0A364YAL7</accession>
<keyword evidence="3" id="KW-1185">Reference proteome</keyword>
<sequence length="193" mass="22979">MQPWQEKLLRIFGSNTPLPADAQQALLDHWKHPVKLKRHQFLIEKDQTETNLFYIIEGSVRIYFPHNDEEICVGFGYDNSLICSYPSFIRNQPSTYYIQALSATSLMSIRKVDFYDLFSSFRKIETAWRELQEEALMGKIERETEMLTFTPEERYQRLIQRSPKVFQIIPRKYIASYLRMSPETLSRIRPEKS</sequence>
<gene>
    <name evidence="2" type="ORF">DQQ10_04545</name>
</gene>
<dbReference type="InterPro" id="IPR018490">
    <property type="entry name" value="cNMP-bd_dom_sf"/>
</dbReference>
<evidence type="ECO:0000259" key="1">
    <source>
        <dbReference type="Pfam" id="PF00027"/>
    </source>
</evidence>
<evidence type="ECO:0000313" key="2">
    <source>
        <dbReference type="EMBL" id="RAW03359.1"/>
    </source>
</evidence>
<dbReference type="AlphaFoldDB" id="A0A364YAL7"/>
<proteinExistence type="predicted"/>
<dbReference type="CDD" id="cd00038">
    <property type="entry name" value="CAP_ED"/>
    <property type="match status" value="1"/>
</dbReference>
<dbReference type="RefSeq" id="WP_112745574.1">
    <property type="nucleotide sequence ID" value="NZ_QMFY01000001.1"/>
</dbReference>